<reference evidence="3" key="1">
    <citation type="submission" date="2025-08" db="UniProtKB">
        <authorList>
            <consortium name="RefSeq"/>
        </authorList>
    </citation>
    <scope>IDENTIFICATION</scope>
    <source>
        <strain evidence="3">15112-1751.03</strain>
        <tissue evidence="3">Whole Adult</tissue>
    </source>
</reference>
<dbReference type="Pfam" id="PF00536">
    <property type="entry name" value="SAM_1"/>
    <property type="match status" value="1"/>
</dbReference>
<proteinExistence type="predicted"/>
<dbReference type="Gene3D" id="1.10.150.50">
    <property type="entry name" value="Transcription Factor, Ets-1"/>
    <property type="match status" value="1"/>
</dbReference>
<dbReference type="OrthoDB" id="7862313at2759"/>
<dbReference type="Proteomes" id="UP000515160">
    <property type="component" value="Chromosome 2R"/>
</dbReference>
<evidence type="ECO:0000313" key="3">
    <source>
        <dbReference type="RefSeq" id="XP_051862842.1"/>
    </source>
</evidence>
<evidence type="ECO:0000259" key="1">
    <source>
        <dbReference type="PROSITE" id="PS50105"/>
    </source>
</evidence>
<dbReference type="InterPro" id="IPR013761">
    <property type="entry name" value="SAM/pointed_sf"/>
</dbReference>
<accession>A0A9C6WKJ7</accession>
<dbReference type="SUPFAM" id="SSF47769">
    <property type="entry name" value="SAM/Pointed domain"/>
    <property type="match status" value="1"/>
</dbReference>
<feature type="domain" description="SAM" evidence="1">
    <location>
        <begin position="1"/>
        <end position="65"/>
    </location>
</feature>
<keyword evidence="2" id="KW-1185">Reference proteome</keyword>
<dbReference type="GeneID" id="117573468"/>
<evidence type="ECO:0000313" key="2">
    <source>
        <dbReference type="Proteomes" id="UP000515160"/>
    </source>
</evidence>
<organism evidence="2 3">
    <name type="scientific">Drosophila albomicans</name>
    <name type="common">Fruit fly</name>
    <dbReference type="NCBI Taxonomy" id="7291"/>
    <lineage>
        <taxon>Eukaryota</taxon>
        <taxon>Metazoa</taxon>
        <taxon>Ecdysozoa</taxon>
        <taxon>Arthropoda</taxon>
        <taxon>Hexapoda</taxon>
        <taxon>Insecta</taxon>
        <taxon>Pterygota</taxon>
        <taxon>Neoptera</taxon>
        <taxon>Endopterygota</taxon>
        <taxon>Diptera</taxon>
        <taxon>Brachycera</taxon>
        <taxon>Muscomorpha</taxon>
        <taxon>Ephydroidea</taxon>
        <taxon>Drosophilidae</taxon>
        <taxon>Drosophila</taxon>
    </lineage>
</organism>
<dbReference type="PROSITE" id="PS50105">
    <property type="entry name" value="SAM_DOMAIN"/>
    <property type="match status" value="1"/>
</dbReference>
<protein>
    <submittedName>
        <fullName evidence="3">Uncharacterized protein LOC117573468</fullName>
    </submittedName>
</protein>
<dbReference type="InterPro" id="IPR001660">
    <property type="entry name" value="SAM"/>
</dbReference>
<name>A0A9C6WKJ7_DROAB</name>
<gene>
    <name evidence="3" type="primary">LOC117573468</name>
</gene>
<dbReference type="AlphaFoldDB" id="A0A9C6WKJ7"/>
<sequence>MCLTNVRDWLVLLTMEFYLDRFKESGYNSIGMCKQIMYSDLIMLGIENLAHRQLLLDGVQLLQNSKEFPICSEPCQQHINTPDPLTIDIDCHLEESMETMIKEHYAALLSPPIVPKQKKKRAKETKGNYASPLTPTAIAMKKLCLDDNDNFTFEEAICINIEPDFNLLSTAQRPGGLKTDK</sequence>
<dbReference type="RefSeq" id="XP_051862842.1">
    <property type="nucleotide sequence ID" value="XM_052006882.1"/>
</dbReference>